<dbReference type="Gene3D" id="2.60.120.260">
    <property type="entry name" value="Galactose-binding domain-like"/>
    <property type="match status" value="1"/>
</dbReference>
<evidence type="ECO:0000256" key="4">
    <source>
        <dbReference type="SAM" id="SignalP"/>
    </source>
</evidence>
<accession>A0ABP8UHE5</accession>
<dbReference type="InterPro" id="IPR013783">
    <property type="entry name" value="Ig-like_fold"/>
</dbReference>
<dbReference type="RefSeq" id="WP_345435241.1">
    <property type="nucleotide sequence ID" value="NZ_BAABHK010000010.1"/>
</dbReference>
<keyword evidence="4" id="KW-0732">Signal</keyword>
<dbReference type="SUPFAM" id="SSF49303">
    <property type="entry name" value="beta-Galactosidase/glucuronidase domain"/>
    <property type="match status" value="1"/>
</dbReference>
<dbReference type="Gene3D" id="2.60.120.430">
    <property type="entry name" value="Galactose-binding lectin"/>
    <property type="match status" value="1"/>
</dbReference>
<keyword evidence="2" id="KW-0378">Hydrolase</keyword>
<protein>
    <recommendedName>
        <fullName evidence="11">Beta-galactosidase</fullName>
    </recommendedName>
</protein>
<dbReference type="SUPFAM" id="SSF51445">
    <property type="entry name" value="(Trans)glycosidases"/>
    <property type="match status" value="1"/>
</dbReference>
<evidence type="ECO:0000313" key="9">
    <source>
        <dbReference type="EMBL" id="GAA4632256.1"/>
    </source>
</evidence>
<dbReference type="PANTHER" id="PTHR42732">
    <property type="entry name" value="BETA-GALACTOSIDASE"/>
    <property type="match status" value="1"/>
</dbReference>
<feature type="domain" description="Malectin" evidence="8">
    <location>
        <begin position="704"/>
        <end position="800"/>
    </location>
</feature>
<comment type="caution">
    <text evidence="9">The sequence shown here is derived from an EMBL/GenBank/DDBJ whole genome shotgun (WGS) entry which is preliminary data.</text>
</comment>
<reference evidence="10" key="1">
    <citation type="journal article" date="2019" name="Int. J. Syst. Evol. Microbiol.">
        <title>The Global Catalogue of Microorganisms (GCM) 10K type strain sequencing project: providing services to taxonomists for standard genome sequencing and annotation.</title>
        <authorList>
            <consortium name="The Broad Institute Genomics Platform"/>
            <consortium name="The Broad Institute Genome Sequencing Center for Infectious Disease"/>
            <person name="Wu L."/>
            <person name="Ma J."/>
        </authorList>
    </citation>
    <scope>NUCLEOTIDE SEQUENCE [LARGE SCALE GENOMIC DNA]</scope>
    <source>
        <strain evidence="10">JCM 17939</strain>
    </source>
</reference>
<sequence>MVRPFRPSLLSAFITTLVLCLGLATPGHAATPPAPSARTVVDLDHGWRFHKGDVAGAEAPGYDDSGWQSVSVPHTWNARDGEDGGNDYHRGPGWYRRTVRIPAGRVFLQFDGATIVSDVWVNGRKAGHHAGGYAAFRFDVTGLAAPGTDATIAVRVDNSGGADVLPLGGDFTVFGGLTRDVHLLVTDPVHVDALDYGGPGVYVRQTVNGVQTKGAVRAASADLAVTTRVANDTAAPVRAKVRTVITDAAHRTVATASGRVDVGPGAVVPVVQNASVADPRLWNGRPDPYLYTVRTEVSYGGHTDVVTVPLGIRTVAVDTNRGFLLNGRPYAVHGVDLHGMRAGEGSAMSASDVDQDFGLIDRLGATGVRLVHYQHGQRIYDLADRRGIILWTEIPNLASITVSDAFFANARQQLLELIRQNEQHAAVAVWGIGNELYTSSADANRLLGDLAATVKAEDPSRPSTYATCCFSDTDPIANHSETIGYNRYFGWYGGSFSDIGPWADGLHAQDPARKIAVSEYGAGASVVEQQTNPAAPVPASHFHPEEWQARYHEENWRQLRSRPYLWGTFVWQMFDSAVDGRDEGDRPGLNDKGLVTADRKIAKDAYYWYQANWSSTPVVRIAQRRDTPRFTPATDVKVYANTRSVNLSLNGVPLGSRAPEDHIATWSGVTLKPGANVIEARSGGTTDRVTWLLDTSTGATTVDAEATDPHASDGRVFRKAGRAYREGTFAYRFPVADGTYDVDLTFAEPDRSGQRSFNVNAERQRVIKSLDVRAESGVGAPLHKTFTVQVTDGVLDLEFVPQVGEAVVSHITAIRRSGQ</sequence>
<dbReference type="Pfam" id="PF02837">
    <property type="entry name" value="Glyco_hydro_2_N"/>
    <property type="match status" value="1"/>
</dbReference>
<dbReference type="Gene3D" id="3.20.20.80">
    <property type="entry name" value="Glycosidases"/>
    <property type="match status" value="1"/>
</dbReference>
<evidence type="ECO:0000259" key="7">
    <source>
        <dbReference type="Pfam" id="PF02837"/>
    </source>
</evidence>
<dbReference type="InterPro" id="IPR006101">
    <property type="entry name" value="Glyco_hydro_2"/>
</dbReference>
<evidence type="ECO:0000259" key="6">
    <source>
        <dbReference type="Pfam" id="PF02836"/>
    </source>
</evidence>
<dbReference type="InterPro" id="IPR008979">
    <property type="entry name" value="Galactose-bd-like_sf"/>
</dbReference>
<feature type="signal peptide" evidence="4">
    <location>
        <begin position="1"/>
        <end position="29"/>
    </location>
</feature>
<dbReference type="Gene3D" id="2.60.40.10">
    <property type="entry name" value="Immunoglobulins"/>
    <property type="match status" value="1"/>
</dbReference>
<organism evidence="9 10">
    <name type="scientific">Actinoallomurus vinaceus</name>
    <dbReference type="NCBI Taxonomy" id="1080074"/>
    <lineage>
        <taxon>Bacteria</taxon>
        <taxon>Bacillati</taxon>
        <taxon>Actinomycetota</taxon>
        <taxon>Actinomycetes</taxon>
        <taxon>Streptosporangiales</taxon>
        <taxon>Thermomonosporaceae</taxon>
        <taxon>Actinoallomurus</taxon>
    </lineage>
</organism>
<evidence type="ECO:0000256" key="1">
    <source>
        <dbReference type="ARBA" id="ARBA00007401"/>
    </source>
</evidence>
<keyword evidence="3" id="KW-0326">Glycosidase</keyword>
<proteinExistence type="inferred from homology"/>
<feature type="domain" description="Glycoside hydrolase family 2 immunoglobulin-like beta-sandwich" evidence="5">
    <location>
        <begin position="212"/>
        <end position="313"/>
    </location>
</feature>
<evidence type="ECO:0000259" key="8">
    <source>
        <dbReference type="Pfam" id="PF11721"/>
    </source>
</evidence>
<dbReference type="Pfam" id="PF11721">
    <property type="entry name" value="Malectin"/>
    <property type="match status" value="1"/>
</dbReference>
<gene>
    <name evidence="9" type="ORF">GCM10023196_064920</name>
</gene>
<dbReference type="Pfam" id="PF02836">
    <property type="entry name" value="Glyco_hydro_2_C"/>
    <property type="match status" value="1"/>
</dbReference>
<dbReference type="InterPro" id="IPR021720">
    <property type="entry name" value="Malectin_dom"/>
</dbReference>
<evidence type="ECO:0000313" key="10">
    <source>
        <dbReference type="Proteomes" id="UP001501442"/>
    </source>
</evidence>
<dbReference type="Pfam" id="PF00703">
    <property type="entry name" value="Glyco_hydro_2"/>
    <property type="match status" value="1"/>
</dbReference>
<dbReference type="PRINTS" id="PR00132">
    <property type="entry name" value="GLHYDRLASE2"/>
</dbReference>
<dbReference type="InterPro" id="IPR006104">
    <property type="entry name" value="Glyco_hydro_2_N"/>
</dbReference>
<feature type="domain" description="Glycoside hydrolase family 2 catalytic" evidence="6">
    <location>
        <begin position="320"/>
        <end position="525"/>
    </location>
</feature>
<evidence type="ECO:0000256" key="3">
    <source>
        <dbReference type="ARBA" id="ARBA00023295"/>
    </source>
</evidence>
<dbReference type="PANTHER" id="PTHR42732:SF1">
    <property type="entry name" value="BETA-MANNOSIDASE"/>
    <property type="match status" value="1"/>
</dbReference>
<name>A0ABP8UHE5_9ACTN</name>
<dbReference type="InterPro" id="IPR017853">
    <property type="entry name" value="GH"/>
</dbReference>
<feature type="chain" id="PRO_5046535386" description="Beta-galactosidase" evidence="4">
    <location>
        <begin position="30"/>
        <end position="819"/>
    </location>
</feature>
<comment type="similarity">
    <text evidence="1">Belongs to the glycosyl hydrolase 2 family.</text>
</comment>
<dbReference type="InterPro" id="IPR051913">
    <property type="entry name" value="GH2_Domain-Containing"/>
</dbReference>
<dbReference type="SUPFAM" id="SSF49785">
    <property type="entry name" value="Galactose-binding domain-like"/>
    <property type="match status" value="2"/>
</dbReference>
<keyword evidence="10" id="KW-1185">Reference proteome</keyword>
<feature type="domain" description="Glycosyl hydrolases family 2 sugar binding" evidence="7">
    <location>
        <begin position="90"/>
        <end position="185"/>
    </location>
</feature>
<evidence type="ECO:0008006" key="11">
    <source>
        <dbReference type="Google" id="ProtNLM"/>
    </source>
</evidence>
<evidence type="ECO:0000256" key="2">
    <source>
        <dbReference type="ARBA" id="ARBA00022801"/>
    </source>
</evidence>
<dbReference type="Proteomes" id="UP001501442">
    <property type="component" value="Unassembled WGS sequence"/>
</dbReference>
<dbReference type="InterPro" id="IPR006102">
    <property type="entry name" value="Ig-like_GH2"/>
</dbReference>
<evidence type="ECO:0000259" key="5">
    <source>
        <dbReference type="Pfam" id="PF00703"/>
    </source>
</evidence>
<dbReference type="InterPro" id="IPR036156">
    <property type="entry name" value="Beta-gal/glucu_dom_sf"/>
</dbReference>
<dbReference type="InterPro" id="IPR006103">
    <property type="entry name" value="Glyco_hydro_2_cat"/>
</dbReference>
<dbReference type="EMBL" id="BAABHK010000010">
    <property type="protein sequence ID" value="GAA4632256.1"/>
    <property type="molecule type" value="Genomic_DNA"/>
</dbReference>